<evidence type="ECO:0000313" key="2">
    <source>
        <dbReference type="Proteomes" id="UP000317318"/>
    </source>
</evidence>
<dbReference type="EMBL" id="CP036268">
    <property type="protein sequence ID" value="QDT36876.1"/>
    <property type="molecule type" value="Genomic_DNA"/>
</dbReference>
<keyword evidence="2" id="KW-1185">Reference proteome</keyword>
<evidence type="ECO:0000313" key="1">
    <source>
        <dbReference type="EMBL" id="QDT36876.1"/>
    </source>
</evidence>
<accession>A0A517QYZ8</accession>
<organism evidence="1 2">
    <name type="scientific">Stratiformator vulcanicus</name>
    <dbReference type="NCBI Taxonomy" id="2527980"/>
    <lineage>
        <taxon>Bacteria</taxon>
        <taxon>Pseudomonadati</taxon>
        <taxon>Planctomycetota</taxon>
        <taxon>Planctomycetia</taxon>
        <taxon>Planctomycetales</taxon>
        <taxon>Planctomycetaceae</taxon>
        <taxon>Stratiformator</taxon>
    </lineage>
</organism>
<dbReference type="AlphaFoldDB" id="A0A517QYZ8"/>
<proteinExistence type="predicted"/>
<dbReference type="Proteomes" id="UP000317318">
    <property type="component" value="Chromosome"/>
</dbReference>
<reference evidence="1 2" key="1">
    <citation type="submission" date="2019-02" db="EMBL/GenBank/DDBJ databases">
        <title>Deep-cultivation of Planctomycetes and their phenomic and genomic characterization uncovers novel biology.</title>
        <authorList>
            <person name="Wiegand S."/>
            <person name="Jogler M."/>
            <person name="Boedeker C."/>
            <person name="Pinto D."/>
            <person name="Vollmers J."/>
            <person name="Rivas-Marin E."/>
            <person name="Kohn T."/>
            <person name="Peeters S.H."/>
            <person name="Heuer A."/>
            <person name="Rast P."/>
            <person name="Oberbeckmann S."/>
            <person name="Bunk B."/>
            <person name="Jeske O."/>
            <person name="Meyerdierks A."/>
            <person name="Storesund J.E."/>
            <person name="Kallscheuer N."/>
            <person name="Luecker S."/>
            <person name="Lage O.M."/>
            <person name="Pohl T."/>
            <person name="Merkel B.J."/>
            <person name="Hornburger P."/>
            <person name="Mueller R.-W."/>
            <person name="Bruemmer F."/>
            <person name="Labrenz M."/>
            <person name="Spormann A.M."/>
            <person name="Op den Camp H."/>
            <person name="Overmann J."/>
            <person name="Amann R."/>
            <person name="Jetten M.S.M."/>
            <person name="Mascher T."/>
            <person name="Medema M.H."/>
            <person name="Devos D.P."/>
            <person name="Kaster A.-K."/>
            <person name="Ovreas L."/>
            <person name="Rohde M."/>
            <person name="Galperin M.Y."/>
            <person name="Jogler C."/>
        </authorList>
    </citation>
    <scope>NUCLEOTIDE SEQUENCE [LARGE SCALE GENOMIC DNA]</scope>
    <source>
        <strain evidence="1 2">Pan189</strain>
    </source>
</reference>
<dbReference type="KEGG" id="svp:Pan189_12400"/>
<protein>
    <submittedName>
        <fullName evidence="1">Uncharacterized protein</fullName>
    </submittedName>
</protein>
<name>A0A517QYZ8_9PLAN</name>
<gene>
    <name evidence="1" type="ORF">Pan189_12400</name>
</gene>
<sequence>MCLAANRQDLNATSGVGSRDESILAFTVVVLMRRKFANHFGHFSQTHPDQFVSKHRA</sequence>